<dbReference type="AlphaFoldDB" id="A0A936F4F3"/>
<protein>
    <submittedName>
        <fullName evidence="2">PilZ domain-containing protein</fullName>
    </submittedName>
</protein>
<evidence type="ECO:0000259" key="1">
    <source>
        <dbReference type="Pfam" id="PF07238"/>
    </source>
</evidence>
<proteinExistence type="predicted"/>
<dbReference type="EMBL" id="JADKCH010000033">
    <property type="protein sequence ID" value="MBK8573944.1"/>
    <property type="molecule type" value="Genomic_DNA"/>
</dbReference>
<dbReference type="SUPFAM" id="SSF141371">
    <property type="entry name" value="PilZ domain-like"/>
    <property type="match status" value="1"/>
</dbReference>
<evidence type="ECO:0000313" key="2">
    <source>
        <dbReference type="EMBL" id="MBK8573944.1"/>
    </source>
</evidence>
<feature type="domain" description="PilZ" evidence="1">
    <location>
        <begin position="114"/>
        <end position="219"/>
    </location>
</feature>
<organism evidence="2 3">
    <name type="scientific">Candidatus Geothrix odensensis</name>
    <dbReference type="NCBI Taxonomy" id="2954440"/>
    <lineage>
        <taxon>Bacteria</taxon>
        <taxon>Pseudomonadati</taxon>
        <taxon>Acidobacteriota</taxon>
        <taxon>Holophagae</taxon>
        <taxon>Holophagales</taxon>
        <taxon>Holophagaceae</taxon>
        <taxon>Geothrix</taxon>
    </lineage>
</organism>
<dbReference type="Proteomes" id="UP000709959">
    <property type="component" value="Unassembled WGS sequence"/>
</dbReference>
<dbReference type="Gene3D" id="2.40.10.220">
    <property type="entry name" value="predicted glycosyltransferase like domains"/>
    <property type="match status" value="1"/>
</dbReference>
<reference evidence="2 3" key="1">
    <citation type="submission" date="2020-10" db="EMBL/GenBank/DDBJ databases">
        <title>Connecting structure to function with the recovery of over 1000 high-quality activated sludge metagenome-assembled genomes encoding full-length rRNA genes using long-read sequencing.</title>
        <authorList>
            <person name="Singleton C.M."/>
            <person name="Petriglieri F."/>
            <person name="Kristensen J.M."/>
            <person name="Kirkegaard R.H."/>
            <person name="Michaelsen T.Y."/>
            <person name="Andersen M.H."/>
            <person name="Karst S.M."/>
            <person name="Dueholm M.S."/>
            <person name="Nielsen P.H."/>
            <person name="Albertsen M."/>
        </authorList>
    </citation>
    <scope>NUCLEOTIDE SEQUENCE [LARGE SCALE GENOMIC DNA]</scope>
    <source>
        <strain evidence="2">OdNE_18-Q3-R46-58_MAXAC.008</strain>
    </source>
</reference>
<dbReference type="InterPro" id="IPR009875">
    <property type="entry name" value="PilZ_domain"/>
</dbReference>
<evidence type="ECO:0000313" key="3">
    <source>
        <dbReference type="Proteomes" id="UP000709959"/>
    </source>
</evidence>
<name>A0A936F4F3_9BACT</name>
<sequence length="232" mass="25120">MGHASFLSAPVLEQFLHQARLTRAVASLRLQAANARLLGDLRLHDFSPGAALELAGLHARDSIPAEGTAVTLTILLGEEVLTLESLLLPSAHDEAGGTLLRLGWPGEAARLHHRRDVRVAGPDQTPLKVRVSLGGRQLEALLVNLTETGVGLALNEPLMVDLHAQVDIDAELPDGALLRCPGEVLHLTYLEGQDYPTRLGVVLHPGADTDLEPIHRFIQARRTDRSQSFRQS</sequence>
<comment type="caution">
    <text evidence="2">The sequence shown here is derived from an EMBL/GenBank/DDBJ whole genome shotgun (WGS) entry which is preliminary data.</text>
</comment>
<dbReference type="GO" id="GO:0035438">
    <property type="term" value="F:cyclic-di-GMP binding"/>
    <property type="evidence" value="ECO:0007669"/>
    <property type="project" value="InterPro"/>
</dbReference>
<gene>
    <name evidence="2" type="ORF">IPN91_15280</name>
</gene>
<accession>A0A936F4F3</accession>
<dbReference type="Pfam" id="PF07238">
    <property type="entry name" value="PilZ"/>
    <property type="match status" value="1"/>
</dbReference>